<dbReference type="NCBIfam" id="NF040785">
    <property type="entry name" value="CD3324_fam"/>
    <property type="match status" value="1"/>
</dbReference>
<accession>A0A1C6JWW1</accession>
<dbReference type="PANTHER" id="PTHR37812">
    <property type="entry name" value="MU-LIKE PROPHAGE FLUMU PROTEIN C"/>
    <property type="match status" value="1"/>
</dbReference>
<dbReference type="InterPro" id="IPR052411">
    <property type="entry name" value="c-mor_Regulatory_Protein"/>
</dbReference>
<dbReference type="SUPFAM" id="SSF46689">
    <property type="entry name" value="Homeodomain-like"/>
    <property type="match status" value="1"/>
</dbReference>
<gene>
    <name evidence="2" type="ORF">SAMEA3545359_02370</name>
</gene>
<dbReference type="InterPro" id="IPR009057">
    <property type="entry name" value="Homeodomain-like_sf"/>
</dbReference>
<name>A0A1C6JWW1_9FIRM</name>
<sequence>MSYRSATDILPAELVGEIQKYIDGAYLYIPSRKRRTWGSKNGTREMLKQRDQKIYRDYQNGAGIEALSERYHLSDKGIQKVLTAQRKRER</sequence>
<evidence type="ECO:0000259" key="1">
    <source>
        <dbReference type="Pfam" id="PF08765"/>
    </source>
</evidence>
<dbReference type="EMBL" id="FMHG01000002">
    <property type="protein sequence ID" value="SCJ86576.1"/>
    <property type="molecule type" value="Genomic_DNA"/>
</dbReference>
<reference evidence="2" key="1">
    <citation type="submission" date="2015-09" db="EMBL/GenBank/DDBJ databases">
        <authorList>
            <consortium name="Pathogen Informatics"/>
        </authorList>
    </citation>
    <scope>NUCLEOTIDE SEQUENCE</scope>
    <source>
        <strain evidence="2">2789STDY5834896</strain>
    </source>
</reference>
<dbReference type="AlphaFoldDB" id="A0A1C6JWW1"/>
<dbReference type="Gene3D" id="1.10.10.60">
    <property type="entry name" value="Homeodomain-like"/>
    <property type="match status" value="1"/>
</dbReference>
<feature type="domain" description="Mor transcription activator" evidence="1">
    <location>
        <begin position="11"/>
        <end position="89"/>
    </location>
</feature>
<protein>
    <submittedName>
        <fullName evidence="2">Uncharacterized conserved protein</fullName>
    </submittedName>
</protein>
<dbReference type="Pfam" id="PF08765">
    <property type="entry name" value="Mor"/>
    <property type="match status" value="1"/>
</dbReference>
<proteinExistence type="predicted"/>
<dbReference type="InterPro" id="IPR049739">
    <property type="entry name" value="YraL-like"/>
</dbReference>
<evidence type="ECO:0000313" key="2">
    <source>
        <dbReference type="EMBL" id="SCJ86576.1"/>
    </source>
</evidence>
<dbReference type="PANTHER" id="PTHR37812:SF1">
    <property type="entry name" value="MU-LIKE PROPHAGE FLUMU PROTEIN C"/>
    <property type="match status" value="1"/>
</dbReference>
<organism evidence="2">
    <name type="scientific">uncultured Anaerotruncus sp</name>
    <dbReference type="NCBI Taxonomy" id="905011"/>
    <lineage>
        <taxon>Bacteria</taxon>
        <taxon>Bacillati</taxon>
        <taxon>Bacillota</taxon>
        <taxon>Clostridia</taxon>
        <taxon>Eubacteriales</taxon>
        <taxon>Oscillospiraceae</taxon>
        <taxon>Anaerotruncus</taxon>
        <taxon>environmental samples</taxon>
    </lineage>
</organism>
<dbReference type="InterPro" id="IPR014875">
    <property type="entry name" value="Mor_transcription_activator"/>
</dbReference>